<dbReference type="Pfam" id="PF18952">
    <property type="entry name" value="DUF5696"/>
    <property type="match status" value="1"/>
</dbReference>
<dbReference type="InterPro" id="IPR043751">
    <property type="entry name" value="DUF5696"/>
</dbReference>
<gene>
    <name evidence="1" type="ORF">K0U00_16940</name>
</gene>
<comment type="caution">
    <text evidence="1">The sequence shown here is derived from an EMBL/GenBank/DDBJ whole genome shotgun (WGS) entry which is preliminary data.</text>
</comment>
<reference evidence="1 2" key="1">
    <citation type="submission" date="2021-07" db="EMBL/GenBank/DDBJ databases">
        <title>Paenibacillus radiodurans sp. nov., isolated from the southeastern edge of Tengger Desert.</title>
        <authorList>
            <person name="Zhang G."/>
        </authorList>
    </citation>
    <scope>NUCLEOTIDE SEQUENCE [LARGE SCALE GENOMIC DNA]</scope>
    <source>
        <strain evidence="1 2">CCM 7311</strain>
    </source>
</reference>
<feature type="non-terminal residue" evidence="1">
    <location>
        <position position="1"/>
    </location>
</feature>
<protein>
    <submittedName>
        <fullName evidence="1">Uncharacterized protein</fullName>
    </submittedName>
</protein>
<name>A0ABS7C481_9BACL</name>
<evidence type="ECO:0000313" key="2">
    <source>
        <dbReference type="Proteomes" id="UP001519887"/>
    </source>
</evidence>
<keyword evidence="2" id="KW-1185">Reference proteome</keyword>
<accession>A0ABS7C481</accession>
<dbReference type="EMBL" id="JAHZIK010000418">
    <property type="protein sequence ID" value="MBW7455715.1"/>
    <property type="molecule type" value="Genomic_DNA"/>
</dbReference>
<dbReference type="Proteomes" id="UP001519887">
    <property type="component" value="Unassembled WGS sequence"/>
</dbReference>
<evidence type="ECO:0000313" key="1">
    <source>
        <dbReference type="EMBL" id="MBW7455715.1"/>
    </source>
</evidence>
<organism evidence="1 2">
    <name type="scientific">Paenibacillus sepulcri</name>
    <dbReference type="NCBI Taxonomy" id="359917"/>
    <lineage>
        <taxon>Bacteria</taxon>
        <taxon>Bacillati</taxon>
        <taxon>Bacillota</taxon>
        <taxon>Bacilli</taxon>
        <taxon>Bacillales</taxon>
        <taxon>Paenibacillaceae</taxon>
        <taxon>Paenibacillus</taxon>
    </lineage>
</organism>
<proteinExistence type="predicted"/>
<sequence length="686" mass="76492">PLYDGEAWKPAVGADGFALAMENDKYELYVRPDNTQIAVVDNRTGYRWTSNPTGQQLTKETVKGQLLSNLKSTFILTYVKTSGVDQTIREVLNGESPGTQAVMTRSGAGLQIAYSFPEKKLGFAIQYELSDKGLKVRVPADGIREDGEYAVFSLDLLPYFGAAEVNENGYLFVPDGPGGLIRFDTDHADISRGYIHEVYGSEITNTANWTRAGERREDIAYPVFGLKKGDHAFLAVLTEGDDSANIAAMAPGLKSSFFNIYSSQIYREEYLYQMSRLAAPAKAVQKQLLNRDRELEYRFLDGKAADYTGMANAYRDYLTETGRLKETLKPVDHIPLYLKIMGGNYQIAYSQVQYVAATTFPQAADIVDSLRSKGVANSKVIFYGWQNQGDYNMEKRFPVEPALGGESAAQAFVSKMKGEGTDVFFQDDFVWYDEHSSTSGKNYAVRAIDGTAFIDEGWYLGKPVLTVANAVSTIDKLKKIGVSGIHYNGLGEMVFNDYEPSGILTREFTKNVYDGLLAYTRKTLGSAGVTRGNAYTIGQTDYIDYFPYDSSYDFMIDETVPFYPIVLHGYVPYSFEEGNLRDDAETEFLKAIEYGAVPSFIITHDDSRKLKNTDADFLYSSSFAKWESRIVEEYGKFDSLANVFAQKIVRHEKLSASRFATTYENGTKVIVDYGTKTFEVEKGGGA</sequence>